<protein>
    <submittedName>
        <fullName evidence="3">Uncharacterized protein LOC112904393</fullName>
    </submittedName>
</protein>
<sequence>MQAIKTGRRDKQGSTKAVQSESYPGPAMGIESNGDVEFDQGINDQRRASGPRGHRGSRGADSGIRRLRGPEPPGLEDIEFQDLQVRILRTLKASKFEHHGVRDLEIGKSVGFNVAIRSLCTSGFPGFENPGDGKRQRFFGVFSLRNFRILGTWKSAKLLISEH</sequence>
<proteinExistence type="predicted"/>
<dbReference type="GeneID" id="112904393"/>
<dbReference type="KEGG" id="apln:112904393"/>
<dbReference type="AlphaFoldDB" id="A0A7F5QXY7"/>
<accession>A0A7F5QXY7</accession>
<keyword evidence="2" id="KW-1185">Reference proteome</keyword>
<gene>
    <name evidence="3" type="primary">LOC112904393</name>
</gene>
<feature type="region of interest" description="Disordered" evidence="1">
    <location>
        <begin position="1"/>
        <end position="75"/>
    </location>
</feature>
<name>A0A7F5QXY7_AGRPL</name>
<dbReference type="RefSeq" id="XP_025830085.1">
    <property type="nucleotide sequence ID" value="XM_025974300.1"/>
</dbReference>
<evidence type="ECO:0000313" key="3">
    <source>
        <dbReference type="RefSeq" id="XP_025830085.1"/>
    </source>
</evidence>
<organism evidence="2 3">
    <name type="scientific">Agrilus planipennis</name>
    <name type="common">Emerald ash borer</name>
    <name type="synonym">Agrilus marcopoli</name>
    <dbReference type="NCBI Taxonomy" id="224129"/>
    <lineage>
        <taxon>Eukaryota</taxon>
        <taxon>Metazoa</taxon>
        <taxon>Ecdysozoa</taxon>
        <taxon>Arthropoda</taxon>
        <taxon>Hexapoda</taxon>
        <taxon>Insecta</taxon>
        <taxon>Pterygota</taxon>
        <taxon>Neoptera</taxon>
        <taxon>Endopterygota</taxon>
        <taxon>Coleoptera</taxon>
        <taxon>Polyphaga</taxon>
        <taxon>Elateriformia</taxon>
        <taxon>Buprestoidea</taxon>
        <taxon>Buprestidae</taxon>
        <taxon>Agrilinae</taxon>
        <taxon>Agrilus</taxon>
    </lineage>
</organism>
<reference evidence="3" key="1">
    <citation type="submission" date="2025-08" db="UniProtKB">
        <authorList>
            <consortium name="RefSeq"/>
        </authorList>
    </citation>
    <scope>IDENTIFICATION</scope>
    <source>
        <tissue evidence="3">Entire body</tissue>
    </source>
</reference>
<evidence type="ECO:0000313" key="2">
    <source>
        <dbReference type="Proteomes" id="UP000192223"/>
    </source>
</evidence>
<dbReference type="InParanoid" id="A0A7F5QXY7"/>
<dbReference type="Proteomes" id="UP000192223">
    <property type="component" value="Unplaced"/>
</dbReference>
<evidence type="ECO:0000256" key="1">
    <source>
        <dbReference type="SAM" id="MobiDB-lite"/>
    </source>
</evidence>